<dbReference type="PROSITE" id="PS00076">
    <property type="entry name" value="PYRIDINE_REDOX_1"/>
    <property type="match status" value="1"/>
</dbReference>
<name>A0A6F8ZE93_9FIRM</name>
<evidence type="ECO:0000256" key="10">
    <source>
        <dbReference type="PIRSR" id="PIRSR000350-4"/>
    </source>
</evidence>
<evidence type="ECO:0000259" key="12">
    <source>
        <dbReference type="Pfam" id="PF02852"/>
    </source>
</evidence>
<dbReference type="NCBIfam" id="NF004943">
    <property type="entry name" value="PRK06292.2-1"/>
    <property type="match status" value="1"/>
</dbReference>
<evidence type="ECO:0000256" key="2">
    <source>
        <dbReference type="ARBA" id="ARBA00022630"/>
    </source>
</evidence>
<dbReference type="GO" id="GO:0050660">
    <property type="term" value="F:flavin adenine dinucleotide binding"/>
    <property type="evidence" value="ECO:0007669"/>
    <property type="project" value="TreeGrafter"/>
</dbReference>
<keyword evidence="3 9" id="KW-0274">FAD</keyword>
<dbReference type="PANTHER" id="PTHR43014">
    <property type="entry name" value="MERCURIC REDUCTASE"/>
    <property type="match status" value="1"/>
</dbReference>
<dbReference type="PIRSF" id="PIRSF000350">
    <property type="entry name" value="Mercury_reductase_MerA"/>
    <property type="match status" value="1"/>
</dbReference>
<sequence>MMGDAMRVYDTLVLGAGGGGYPAAFRLARHGQQVLMVDEKGNLGGHCLYEGCIPSKAIRESARLLARSQHTATYGLAYAVTSARPWEGARAYKEQVQTRRYAQHAEEVAAARGLTLVRGRGRFLDPHTAEITDINRGEQFTVRFRYALVATGSHAVTLPIPGGADTWTSHDLFAWQEAVDGLPARLIVIGGGYIGVEAAFMLAAFGVRVTVLEATPGVLPQMDPEIAAALTPPLRAVADVRTGARVTAIRRRGGGVAVTLAGTAGEETLEADAVLTAVGRAPNVEPELGLEAAGVAFDRHGIRVDSALRTSMPHIFAAGDVTGLSMLFHSAVRMSEVAAANILADPALADTFDPLTMPATVFASPEAHTVGLTLAQATARNLRAHEIRRPMGVEARAQIEEETEGFIKMVVEDDTGVILGVHAVGADAANLAAVSHILVQNRLTVADVARLTFPHPTQFEVIDRLARQRD</sequence>
<keyword evidence="9" id="KW-0520">NAD</keyword>
<evidence type="ECO:0000256" key="8">
    <source>
        <dbReference type="PIRSR" id="PIRSR000350-2"/>
    </source>
</evidence>
<keyword evidence="6" id="KW-1015">Disulfide bond</keyword>
<dbReference type="SUPFAM" id="SSF55424">
    <property type="entry name" value="FAD/NAD-linked reductases, dimerisation (C-terminal) domain"/>
    <property type="match status" value="1"/>
</dbReference>
<keyword evidence="2 11" id="KW-0285">Flavoprotein</keyword>
<dbReference type="EC" id="1.8.1.4" evidence="14"/>
<evidence type="ECO:0000256" key="11">
    <source>
        <dbReference type="RuleBase" id="RU003691"/>
    </source>
</evidence>
<feature type="binding site" evidence="9">
    <location>
        <begin position="151"/>
        <end position="153"/>
    </location>
    <ligand>
        <name>FAD</name>
        <dbReference type="ChEBI" id="CHEBI:57692"/>
    </ligand>
</feature>
<dbReference type="Gene3D" id="3.30.390.30">
    <property type="match status" value="1"/>
</dbReference>
<dbReference type="PANTHER" id="PTHR43014:SF2">
    <property type="entry name" value="MERCURIC REDUCTASE"/>
    <property type="match status" value="1"/>
</dbReference>
<feature type="binding site" evidence="9">
    <location>
        <begin position="190"/>
        <end position="197"/>
    </location>
    <ligand>
        <name>NAD(+)</name>
        <dbReference type="ChEBI" id="CHEBI:57540"/>
    </ligand>
</feature>
<dbReference type="Gene3D" id="3.50.50.60">
    <property type="entry name" value="FAD/NAD(P)-binding domain"/>
    <property type="match status" value="2"/>
</dbReference>
<feature type="binding site" evidence="9">
    <location>
        <position position="279"/>
    </location>
    <ligand>
        <name>NAD(+)</name>
        <dbReference type="ChEBI" id="CHEBI:57540"/>
    </ligand>
</feature>
<dbReference type="EMBL" id="LR778114">
    <property type="protein sequence ID" value="CAB1128075.1"/>
    <property type="molecule type" value="Genomic_DNA"/>
</dbReference>
<dbReference type="InterPro" id="IPR036188">
    <property type="entry name" value="FAD/NAD-bd_sf"/>
</dbReference>
<dbReference type="GO" id="GO:0003955">
    <property type="term" value="F:NAD(P)H dehydrogenase (quinone) activity"/>
    <property type="evidence" value="ECO:0007669"/>
    <property type="project" value="TreeGrafter"/>
</dbReference>
<comment type="cofactor">
    <cofactor evidence="9">
        <name>FAD</name>
        <dbReference type="ChEBI" id="CHEBI:57692"/>
    </cofactor>
    <text evidence="9">Binds 1 FAD per subunit.</text>
</comment>
<dbReference type="AlphaFoldDB" id="A0A6F8ZE93"/>
<evidence type="ECO:0000256" key="9">
    <source>
        <dbReference type="PIRSR" id="PIRSR000350-3"/>
    </source>
</evidence>
<dbReference type="SUPFAM" id="SSF51905">
    <property type="entry name" value="FAD/NAD(P)-binding domain"/>
    <property type="match status" value="1"/>
</dbReference>
<proteinExistence type="inferred from homology"/>
<feature type="domain" description="Pyridine nucleotide-disulphide oxidoreductase dimerisation" evidence="12">
    <location>
        <begin position="357"/>
        <end position="464"/>
    </location>
</feature>
<feature type="binding site" evidence="9">
    <location>
        <position position="213"/>
    </location>
    <ligand>
        <name>NAD(+)</name>
        <dbReference type="ChEBI" id="CHEBI:57540"/>
    </ligand>
</feature>
<feature type="domain" description="FAD/NAD(P)-binding" evidence="13">
    <location>
        <begin position="9"/>
        <end position="334"/>
    </location>
</feature>
<dbReference type="Pfam" id="PF02852">
    <property type="entry name" value="Pyr_redox_dim"/>
    <property type="match status" value="1"/>
</dbReference>
<dbReference type="InterPro" id="IPR023753">
    <property type="entry name" value="FAD/NAD-binding_dom"/>
</dbReference>
<dbReference type="GO" id="GO:0004148">
    <property type="term" value="F:dihydrolipoyl dehydrogenase (NADH) activity"/>
    <property type="evidence" value="ECO:0007669"/>
    <property type="project" value="UniProtKB-EC"/>
</dbReference>
<feature type="disulfide bond" description="Redox-active" evidence="10">
    <location>
        <begin position="47"/>
        <end position="52"/>
    </location>
</feature>
<feature type="binding site" evidence="9">
    <location>
        <position position="56"/>
    </location>
    <ligand>
        <name>FAD</name>
        <dbReference type="ChEBI" id="CHEBI:57692"/>
    </ligand>
</feature>
<feature type="binding site" evidence="9">
    <location>
        <position position="320"/>
    </location>
    <ligand>
        <name>FAD</name>
        <dbReference type="ChEBI" id="CHEBI:57692"/>
    </ligand>
</feature>
<feature type="binding site" evidence="9">
    <location>
        <begin position="326"/>
        <end position="329"/>
    </location>
    <ligand>
        <name>FAD</name>
        <dbReference type="ChEBI" id="CHEBI:57692"/>
    </ligand>
</feature>
<evidence type="ECO:0000256" key="3">
    <source>
        <dbReference type="ARBA" id="ARBA00022827"/>
    </source>
</evidence>
<keyword evidence="7 11" id="KW-0676">Redox-active center</keyword>
<evidence type="ECO:0000256" key="5">
    <source>
        <dbReference type="ARBA" id="ARBA00023002"/>
    </source>
</evidence>
<dbReference type="InterPro" id="IPR012999">
    <property type="entry name" value="Pyr_OxRdtase_I_AS"/>
</dbReference>
<protein>
    <submittedName>
        <fullName evidence="14">Dihydrolipoamide dehydrogenase</fullName>
        <ecNumber evidence="14">1.8.1.4</ecNumber>
    </submittedName>
</protein>
<feature type="active site" description="Proton acceptor" evidence="8">
    <location>
        <position position="455"/>
    </location>
</feature>
<reference evidence="14 15" key="1">
    <citation type="submission" date="2020-02" db="EMBL/GenBank/DDBJ databases">
        <authorList>
            <person name="Hogendoorn C."/>
        </authorList>
    </citation>
    <scope>NUCLEOTIDE SEQUENCE [LARGE SCALE GENOMIC DNA]</scope>
    <source>
        <strain evidence="14">R501</strain>
    </source>
</reference>
<dbReference type="Pfam" id="PF07992">
    <property type="entry name" value="Pyr_redox_2"/>
    <property type="match status" value="1"/>
</dbReference>
<dbReference type="PRINTS" id="PR00411">
    <property type="entry name" value="PNDRDTASEI"/>
</dbReference>
<evidence type="ECO:0000313" key="14">
    <source>
        <dbReference type="EMBL" id="CAB1128075.1"/>
    </source>
</evidence>
<evidence type="ECO:0000256" key="7">
    <source>
        <dbReference type="ARBA" id="ARBA00023284"/>
    </source>
</evidence>
<accession>A0A6F8ZE93</accession>
<gene>
    <name evidence="14" type="ORF">R50_0569</name>
</gene>
<evidence type="ECO:0000313" key="15">
    <source>
        <dbReference type="Proteomes" id="UP000503399"/>
    </source>
</evidence>
<keyword evidence="5 11" id="KW-0560">Oxidoreductase</keyword>
<evidence type="ECO:0000256" key="4">
    <source>
        <dbReference type="ARBA" id="ARBA00022857"/>
    </source>
</evidence>
<evidence type="ECO:0000259" key="13">
    <source>
        <dbReference type="Pfam" id="PF07992"/>
    </source>
</evidence>
<feature type="binding site" evidence="9">
    <location>
        <position position="121"/>
    </location>
    <ligand>
        <name>FAD</name>
        <dbReference type="ChEBI" id="CHEBI:57692"/>
    </ligand>
</feature>
<dbReference type="InterPro" id="IPR016156">
    <property type="entry name" value="FAD/NAD-linked_Rdtase_dimer_sf"/>
</dbReference>
<keyword evidence="9" id="KW-0547">Nucleotide-binding</keyword>
<keyword evidence="4" id="KW-0521">NADP</keyword>
<dbReference type="PRINTS" id="PR00368">
    <property type="entry name" value="FADPNR"/>
</dbReference>
<dbReference type="KEGG" id="hfv:R50_0569"/>
<keyword evidence="15" id="KW-1185">Reference proteome</keyword>
<comment type="similarity">
    <text evidence="1 11">Belongs to the class-I pyridine nucleotide-disulfide oxidoreductase family.</text>
</comment>
<dbReference type="InterPro" id="IPR004099">
    <property type="entry name" value="Pyr_nucl-diS_OxRdtase_dimer"/>
</dbReference>
<dbReference type="InterPro" id="IPR001100">
    <property type="entry name" value="Pyr_nuc-diS_OxRdtase"/>
</dbReference>
<evidence type="ECO:0000256" key="1">
    <source>
        <dbReference type="ARBA" id="ARBA00007532"/>
    </source>
</evidence>
<organism evidence="14 15">
    <name type="scientific">Candidatus Hydrogenisulfobacillus filiaventi</name>
    <dbReference type="NCBI Taxonomy" id="2707344"/>
    <lineage>
        <taxon>Bacteria</taxon>
        <taxon>Bacillati</taxon>
        <taxon>Bacillota</taxon>
        <taxon>Clostridia</taxon>
        <taxon>Eubacteriales</taxon>
        <taxon>Clostridiales Family XVII. Incertae Sedis</taxon>
        <taxon>Candidatus Hydrogenisulfobacillus</taxon>
    </lineage>
</organism>
<evidence type="ECO:0000256" key="6">
    <source>
        <dbReference type="ARBA" id="ARBA00023157"/>
    </source>
</evidence>
<dbReference type="Proteomes" id="UP000503399">
    <property type="component" value="Chromosome"/>
</dbReference>